<dbReference type="RefSeq" id="WP_274261990.1">
    <property type="nucleotide sequence ID" value="NZ_CP117884.1"/>
</dbReference>
<proteinExistence type="predicted"/>
<keyword evidence="2" id="KW-1185">Reference proteome</keyword>
<dbReference type="Proteomes" id="UP001220377">
    <property type="component" value="Chromosome"/>
</dbReference>
<gene>
    <name evidence="1" type="ORF">PQ472_05405</name>
</gene>
<protein>
    <submittedName>
        <fullName evidence="1">Uncharacterized protein</fullName>
    </submittedName>
</protein>
<organism evidence="1 2">
    <name type="scientific">Lacticaseibacillus pabuli</name>
    <dbReference type="NCBI Taxonomy" id="3025672"/>
    <lineage>
        <taxon>Bacteria</taxon>
        <taxon>Bacillati</taxon>
        <taxon>Bacillota</taxon>
        <taxon>Bacilli</taxon>
        <taxon>Lactobacillales</taxon>
        <taxon>Lactobacillaceae</taxon>
        <taxon>Lacticaseibacillus</taxon>
    </lineage>
</organism>
<evidence type="ECO:0000313" key="1">
    <source>
        <dbReference type="EMBL" id="WDF83674.1"/>
    </source>
</evidence>
<evidence type="ECO:0000313" key="2">
    <source>
        <dbReference type="Proteomes" id="UP001220377"/>
    </source>
</evidence>
<name>A0ABY7WV61_9LACO</name>
<dbReference type="EMBL" id="CP117884">
    <property type="protein sequence ID" value="WDF83674.1"/>
    <property type="molecule type" value="Genomic_DNA"/>
</dbReference>
<sequence>MDMKKQTNAIQKVEQNIKASYRRFFDLDEAEQVMPDTQLRLFLNKAKAQHLLIAIKMRGGHQALGYINHQISDDAYVMHAYAGRVDQIVRVDQTTYIKRAEKLA</sequence>
<accession>A0ABY7WV61</accession>
<reference evidence="1 2" key="1">
    <citation type="submission" date="2023-02" db="EMBL/GenBank/DDBJ databases">
        <title>Genome sequence of Lacticaseibacillus sp. KACC 23028.</title>
        <authorList>
            <person name="Kim S."/>
            <person name="Heo J."/>
            <person name="Kwon S.-W."/>
        </authorList>
    </citation>
    <scope>NUCLEOTIDE SEQUENCE [LARGE SCALE GENOMIC DNA]</scope>
    <source>
        <strain evidence="1 2">KACC 23028</strain>
    </source>
</reference>